<dbReference type="PATRIC" id="fig|629263.4.peg.2178"/>
<evidence type="ECO:0000313" key="1">
    <source>
        <dbReference type="EMBL" id="EGH43319.1"/>
    </source>
</evidence>
<dbReference type="EMBL" id="AEAI01000663">
    <property type="protein sequence ID" value="EGH43319.1"/>
    <property type="molecule type" value="Genomic_DNA"/>
</dbReference>
<organism evidence="1 2">
    <name type="scientific">Pseudomonas syringae pv. pisi str. 1704B</name>
    <dbReference type="NCBI Taxonomy" id="629263"/>
    <lineage>
        <taxon>Bacteria</taxon>
        <taxon>Pseudomonadati</taxon>
        <taxon>Pseudomonadota</taxon>
        <taxon>Gammaproteobacteria</taxon>
        <taxon>Pseudomonadales</taxon>
        <taxon>Pseudomonadaceae</taxon>
        <taxon>Pseudomonas</taxon>
        <taxon>Pseudomonas syringae</taxon>
    </lineage>
</organism>
<dbReference type="BioCyc" id="PSYR629263:G11X0-2438-MONOMER"/>
<reference evidence="1 2" key="1">
    <citation type="journal article" date="2011" name="PLoS Pathog.">
        <title>Dynamic evolution of pathogenicity revealed by sequencing and comparative genomics of 19 Pseudomonas syringae isolates.</title>
        <authorList>
            <person name="Baltrus D.A."/>
            <person name="Nishimura M.T."/>
            <person name="Romanchuk A."/>
            <person name="Chang J.H."/>
            <person name="Mukhtar M.S."/>
            <person name="Cherkis K."/>
            <person name="Roach J."/>
            <person name="Grant S.R."/>
            <person name="Jones C.D."/>
            <person name="Dangl J.L."/>
        </authorList>
    </citation>
    <scope>NUCLEOTIDE SEQUENCE [LARGE SCALE GENOMIC DNA]</scope>
    <source>
        <strain evidence="1 2">1704B</strain>
    </source>
</reference>
<sequence>MADLIAVDTGQHDVENDRIEAFRGGQMQPAQAVQRPFYRMPPELEELQQVVVDITMVFNNQNVHCRALLFFYPADRASAANASAGRVPNASGLLTATAWLIGCCNLDRP</sequence>
<proteinExistence type="predicted"/>
<protein>
    <submittedName>
        <fullName evidence="1">Uncharacterized protein</fullName>
    </submittedName>
</protein>
<gene>
    <name evidence="1" type="ORF">PSYPI_13356</name>
</gene>
<keyword evidence="2" id="KW-1185">Reference proteome</keyword>
<dbReference type="Proteomes" id="UP000004986">
    <property type="component" value="Unassembled WGS sequence"/>
</dbReference>
<name>F3G8B9_PSESJ</name>
<comment type="caution">
    <text evidence="1">The sequence shown here is derived from an EMBL/GenBank/DDBJ whole genome shotgun (WGS) entry which is preliminary data.</text>
</comment>
<dbReference type="HOGENOM" id="CLU_2181676_0_0_6"/>
<evidence type="ECO:0000313" key="2">
    <source>
        <dbReference type="Proteomes" id="UP000004986"/>
    </source>
</evidence>
<dbReference type="AlphaFoldDB" id="F3G8B9"/>
<accession>F3G8B9</accession>